<evidence type="ECO:0000313" key="1">
    <source>
        <dbReference type="EMBL" id="HFM99782.1"/>
    </source>
</evidence>
<proteinExistence type="predicted"/>
<dbReference type="Gene3D" id="1.25.40.10">
    <property type="entry name" value="Tetratricopeptide repeat domain"/>
    <property type="match status" value="2"/>
</dbReference>
<dbReference type="AlphaFoldDB" id="A0A7C3KIB3"/>
<evidence type="ECO:0008006" key="2">
    <source>
        <dbReference type="Google" id="ProtNLM"/>
    </source>
</evidence>
<gene>
    <name evidence="1" type="ORF">ENR64_18915</name>
</gene>
<accession>A0A7C3KIB3</accession>
<organism evidence="1">
    <name type="scientific">Oscillatoriales cyanobacterium SpSt-418</name>
    <dbReference type="NCBI Taxonomy" id="2282169"/>
    <lineage>
        <taxon>Bacteria</taxon>
        <taxon>Bacillati</taxon>
        <taxon>Cyanobacteriota</taxon>
        <taxon>Cyanophyceae</taxon>
        <taxon>Oscillatoriophycideae</taxon>
        <taxon>Oscillatoriales</taxon>
    </lineage>
</organism>
<dbReference type="EMBL" id="DSRU01000274">
    <property type="protein sequence ID" value="HFM99782.1"/>
    <property type="molecule type" value="Genomic_DNA"/>
</dbReference>
<dbReference type="SUPFAM" id="SSF48452">
    <property type="entry name" value="TPR-like"/>
    <property type="match status" value="1"/>
</dbReference>
<reference evidence="1" key="1">
    <citation type="journal article" date="2020" name="mSystems">
        <title>Genome- and Community-Level Interaction Insights into Carbon Utilization and Element Cycling Functions of Hydrothermarchaeota in Hydrothermal Sediment.</title>
        <authorList>
            <person name="Zhou Z."/>
            <person name="Liu Y."/>
            <person name="Xu W."/>
            <person name="Pan J."/>
            <person name="Luo Z.H."/>
            <person name="Li M."/>
        </authorList>
    </citation>
    <scope>NUCLEOTIDE SEQUENCE [LARGE SCALE GENOMIC DNA]</scope>
    <source>
        <strain evidence="1">SpSt-418</strain>
    </source>
</reference>
<comment type="caution">
    <text evidence="1">The sequence shown here is derived from an EMBL/GenBank/DDBJ whole genome shotgun (WGS) entry which is preliminary data.</text>
</comment>
<sequence>MLEKIVEAVEVLQDPNDRAEVYIAIAKQFNLLHQSEQAILYVERTLQEVTLLSVEAVFTSNSLKCKAASQLAKAGLHSRGTAMLTEALQQADGFEDAEDRDYILLDVAEAYAEIGMYDSAIQIGLLIDDDYNKMWRLFDPIAVTAILQHRHEEIFNMLAALDDSWERNHFLLEAANTYSSHKQPERAISLISSMTCASSQAEALAKLVKECNEIIPQAQSLDLLHQAEVYAVSVEDIDMQAQALRKIAEQYIQLKQFTQARSLLEQAKQRALSVNVTQFLEQVPHDVVLDGIARAFSKLPEYEATAQIADAMTDPILSVLALLEASKDSAQANISESLKTQILQELSAIEAAIAEEYSNLADLKRVRLAEVWSELERFDRVQAIAEQIEDPGLKALALQYAGIGVTAFSDLVRRI</sequence>
<protein>
    <recommendedName>
        <fullName evidence="2">Tetratricopeptide repeat protein</fullName>
    </recommendedName>
</protein>
<dbReference type="InterPro" id="IPR011990">
    <property type="entry name" value="TPR-like_helical_dom_sf"/>
</dbReference>
<name>A0A7C3KIB3_9CYAN</name>